<keyword evidence="6 13" id="KW-0067">ATP-binding</keyword>
<evidence type="ECO:0000259" key="11">
    <source>
        <dbReference type="PROSITE" id="PS50893"/>
    </source>
</evidence>
<comment type="similarity">
    <text evidence="9">Belongs to the binding-protein-dependent transport system permease family.</text>
</comment>
<dbReference type="InterPro" id="IPR017871">
    <property type="entry name" value="ABC_transporter-like_CS"/>
</dbReference>
<feature type="transmembrane region" description="Helical" evidence="9">
    <location>
        <begin position="310"/>
        <end position="330"/>
    </location>
</feature>
<comment type="subcellular location">
    <subcellularLocation>
        <location evidence="1 9">Cell membrane</location>
        <topology evidence="1 9">Multi-pass membrane protein</topology>
    </subcellularLocation>
</comment>
<evidence type="ECO:0000256" key="1">
    <source>
        <dbReference type="ARBA" id="ARBA00004651"/>
    </source>
</evidence>
<evidence type="ECO:0000313" key="14">
    <source>
        <dbReference type="Proteomes" id="UP000787635"/>
    </source>
</evidence>
<keyword evidence="5" id="KW-0547">Nucleotide-binding</keyword>
<evidence type="ECO:0000313" key="13">
    <source>
        <dbReference type="EMBL" id="NKC32108.1"/>
    </source>
</evidence>
<dbReference type="InterPro" id="IPR035906">
    <property type="entry name" value="MetI-like_sf"/>
</dbReference>
<proteinExistence type="inferred from homology"/>
<dbReference type="InterPro" id="IPR027417">
    <property type="entry name" value="P-loop_NTPase"/>
</dbReference>
<evidence type="ECO:0000256" key="3">
    <source>
        <dbReference type="ARBA" id="ARBA00022448"/>
    </source>
</evidence>
<keyword evidence="4 9" id="KW-0812">Transmembrane</keyword>
<evidence type="ECO:0000256" key="10">
    <source>
        <dbReference type="SAM" id="MobiDB-lite"/>
    </source>
</evidence>
<dbReference type="PROSITE" id="PS50928">
    <property type="entry name" value="ABC_TM1"/>
    <property type="match status" value="1"/>
</dbReference>
<dbReference type="PANTHER" id="PTHR43776:SF7">
    <property type="entry name" value="D,D-DIPEPTIDE TRANSPORT ATP-BINDING PROTEIN DDPF-RELATED"/>
    <property type="match status" value="1"/>
</dbReference>
<feature type="transmembrane region" description="Helical" evidence="9">
    <location>
        <begin position="146"/>
        <end position="169"/>
    </location>
</feature>
<dbReference type="PROSITE" id="PS00211">
    <property type="entry name" value="ABC_TRANSPORTER_1"/>
    <property type="match status" value="2"/>
</dbReference>
<dbReference type="Gene3D" id="3.40.50.300">
    <property type="entry name" value="P-loop containing nucleotide triphosphate hydrolases"/>
    <property type="match status" value="2"/>
</dbReference>
<comment type="similarity">
    <text evidence="2">Belongs to the ABC transporter superfamily.</text>
</comment>
<sequence length="856" mass="89970">MSPSIRASASRRAVAEPVRVWRSRPAIALALLVALVAPAEFIANDRPVLLWRDGALSSPALSRPTERQLGGTLPIPADFQDPAVQALLDRQGAWQLWPPIPHAPDSIAPGMPRPAPAPPYARHWLGTDDQGRDVLARLVWGLRLSLGFGALVSAGAVLLGLLLGAWQGWRGGLVDLVVQRLTEIWSGVPLFFLLLILASAIAPNIWVLAALMGLFFWMGIAGVTRAEFLRLRGQDFVRAATAMGAPAWRIMAVHILPNALAPTLSMAPFLAAGAITTLAGLDLLGLGLMPGTPSLGEALAQARNNLHAPWLAGAALAALGGLLLVLTLLGQRLRDAMDPRLAPPRRVLDPHPLPDPTPGAVLEVRGLELDFGAHRALRGVDLVIRRGEAVALLGDSGSGKSVTALAVCGLPPPQASRIAGAIRLAGAEMLGAPEPRRRALLRDRIGLVFQEPGAALNPLQPVLRQVVQAAATAGLGRAAARAHAAALLDMVGLPDPLARPRALPHQFSGGQLQRAVIAMAIARAPDLLIADEPTASLDADLRGTLLALLDDLRRRLGMALLLITHDVDAARAVAGRILVMQEGRIVAEVPAAALGQTTAPALRRLLDPPSAPPRPPGPPGAAGAPLLRAQGLTVRYPGATRPAIAGIDLVLHRGRTLAVTGPSGCGKTTLALALLRLLPVEGTVRLDGRPLPPGRAWRRRMQVVFQNPATSLSPRLRVGALLAEPLRLHLPHLTAAARTQRIAAALAEVGLDPALAARHPAALSGGQRQRVAIARALIAGPDILLLDEPTSALDRSVEAEVVALLARLQAARGFACLLVTHDRRLVTALADAELRLSAGRIIGHRLLHPPIPETVT</sequence>
<keyword evidence="3 9" id="KW-0813">Transport</keyword>
<gene>
    <name evidence="13" type="ORF">HEQ75_14680</name>
</gene>
<dbReference type="InterPro" id="IPR003439">
    <property type="entry name" value="ABC_transporter-like_ATP-bd"/>
</dbReference>
<dbReference type="Proteomes" id="UP000787635">
    <property type="component" value="Unassembled WGS sequence"/>
</dbReference>
<feature type="domain" description="ABC transporter" evidence="11">
    <location>
        <begin position="627"/>
        <end position="855"/>
    </location>
</feature>
<feature type="domain" description="ABC transporter" evidence="11">
    <location>
        <begin position="362"/>
        <end position="607"/>
    </location>
</feature>
<keyword evidence="7 9" id="KW-1133">Transmembrane helix</keyword>
<evidence type="ECO:0000256" key="5">
    <source>
        <dbReference type="ARBA" id="ARBA00022741"/>
    </source>
</evidence>
<feature type="transmembrane region" description="Helical" evidence="9">
    <location>
        <begin position="269"/>
        <end position="289"/>
    </location>
</feature>
<comment type="caution">
    <text evidence="13">The sequence shown here is derived from an EMBL/GenBank/DDBJ whole genome shotgun (WGS) entry which is preliminary data.</text>
</comment>
<dbReference type="Pfam" id="PF00528">
    <property type="entry name" value="BPD_transp_1"/>
    <property type="match status" value="1"/>
</dbReference>
<dbReference type="SMART" id="SM00382">
    <property type="entry name" value="AAA"/>
    <property type="match status" value="2"/>
</dbReference>
<protein>
    <submittedName>
        <fullName evidence="13">ATP-binding cassette domain-containing protein</fullName>
    </submittedName>
</protein>
<evidence type="ECO:0000256" key="4">
    <source>
        <dbReference type="ARBA" id="ARBA00022692"/>
    </source>
</evidence>
<evidence type="ECO:0000256" key="7">
    <source>
        <dbReference type="ARBA" id="ARBA00022989"/>
    </source>
</evidence>
<dbReference type="Pfam" id="PF00005">
    <property type="entry name" value="ABC_tran"/>
    <property type="match status" value="2"/>
</dbReference>
<keyword evidence="8 9" id="KW-0472">Membrane</keyword>
<dbReference type="PANTHER" id="PTHR43776">
    <property type="entry name" value="TRANSPORT ATP-BINDING PROTEIN"/>
    <property type="match status" value="1"/>
</dbReference>
<dbReference type="GO" id="GO:0005524">
    <property type="term" value="F:ATP binding"/>
    <property type="evidence" value="ECO:0007669"/>
    <property type="project" value="UniProtKB-KW"/>
</dbReference>
<evidence type="ECO:0000259" key="12">
    <source>
        <dbReference type="PROSITE" id="PS50928"/>
    </source>
</evidence>
<reference evidence="13 14" key="1">
    <citation type="submission" date="2020-03" db="EMBL/GenBank/DDBJ databases">
        <title>Roseomonas selenitidurans sp. nov. isolated from urban soil.</title>
        <authorList>
            <person name="Liu H."/>
        </authorList>
    </citation>
    <scope>NUCLEOTIDE SEQUENCE [LARGE SCALE GENOMIC DNA]</scope>
    <source>
        <strain evidence="13 14">BU-1</strain>
    </source>
</reference>
<dbReference type="CDD" id="cd03257">
    <property type="entry name" value="ABC_NikE_OppD_transporters"/>
    <property type="match status" value="2"/>
</dbReference>
<feature type="transmembrane region" description="Helical" evidence="9">
    <location>
        <begin position="205"/>
        <end position="224"/>
    </location>
</feature>
<dbReference type="CDD" id="cd06261">
    <property type="entry name" value="TM_PBP2"/>
    <property type="match status" value="1"/>
</dbReference>
<dbReference type="InterPro" id="IPR000515">
    <property type="entry name" value="MetI-like"/>
</dbReference>
<dbReference type="Gene3D" id="1.10.3720.10">
    <property type="entry name" value="MetI-like"/>
    <property type="match status" value="1"/>
</dbReference>
<keyword evidence="14" id="KW-1185">Reference proteome</keyword>
<dbReference type="SUPFAM" id="SSF161098">
    <property type="entry name" value="MetI-like"/>
    <property type="match status" value="1"/>
</dbReference>
<dbReference type="EMBL" id="JAAVNE010000022">
    <property type="protein sequence ID" value="NKC32108.1"/>
    <property type="molecule type" value="Genomic_DNA"/>
</dbReference>
<accession>A0ABX1E8G7</accession>
<feature type="transmembrane region" description="Helical" evidence="9">
    <location>
        <begin position="181"/>
        <end position="199"/>
    </location>
</feature>
<dbReference type="PROSITE" id="PS50893">
    <property type="entry name" value="ABC_TRANSPORTER_2"/>
    <property type="match status" value="2"/>
</dbReference>
<evidence type="ECO:0000256" key="9">
    <source>
        <dbReference type="RuleBase" id="RU363032"/>
    </source>
</evidence>
<feature type="region of interest" description="Disordered" evidence="10">
    <location>
        <begin position="603"/>
        <end position="624"/>
    </location>
</feature>
<evidence type="ECO:0000256" key="2">
    <source>
        <dbReference type="ARBA" id="ARBA00005417"/>
    </source>
</evidence>
<evidence type="ECO:0000256" key="6">
    <source>
        <dbReference type="ARBA" id="ARBA00022840"/>
    </source>
</evidence>
<evidence type="ECO:0000256" key="8">
    <source>
        <dbReference type="ARBA" id="ARBA00023136"/>
    </source>
</evidence>
<feature type="compositionally biased region" description="Pro residues" evidence="10">
    <location>
        <begin position="609"/>
        <end position="619"/>
    </location>
</feature>
<organism evidence="13 14">
    <name type="scientific">Falsiroseomonas selenitidurans</name>
    <dbReference type="NCBI Taxonomy" id="2716335"/>
    <lineage>
        <taxon>Bacteria</taxon>
        <taxon>Pseudomonadati</taxon>
        <taxon>Pseudomonadota</taxon>
        <taxon>Alphaproteobacteria</taxon>
        <taxon>Acetobacterales</taxon>
        <taxon>Roseomonadaceae</taxon>
        <taxon>Falsiroseomonas</taxon>
    </lineage>
</organism>
<dbReference type="SUPFAM" id="SSF52540">
    <property type="entry name" value="P-loop containing nucleoside triphosphate hydrolases"/>
    <property type="match status" value="2"/>
</dbReference>
<feature type="domain" description="ABC transmembrane type-1" evidence="12">
    <location>
        <begin position="142"/>
        <end position="334"/>
    </location>
</feature>
<dbReference type="InterPro" id="IPR003593">
    <property type="entry name" value="AAA+_ATPase"/>
</dbReference>
<name>A0ABX1E8G7_9PROT</name>
<dbReference type="InterPro" id="IPR050319">
    <property type="entry name" value="ABC_transp_ATP-bind"/>
</dbReference>